<name>A0A8C5SNH7_LATLA</name>
<dbReference type="Proteomes" id="UP000694406">
    <property type="component" value="Unplaced"/>
</dbReference>
<protein>
    <recommendedName>
        <fullName evidence="3">Endonuclease/exonuclease/phosphatase domain-containing protein</fullName>
    </recommendedName>
</protein>
<reference evidence="1" key="1">
    <citation type="submission" date="2025-08" db="UniProtKB">
        <authorList>
            <consortium name="Ensembl"/>
        </authorList>
    </citation>
    <scope>IDENTIFICATION</scope>
</reference>
<proteinExistence type="predicted"/>
<evidence type="ECO:0000313" key="2">
    <source>
        <dbReference type="Proteomes" id="UP000694406"/>
    </source>
</evidence>
<keyword evidence="2" id="KW-1185">Reference proteome</keyword>
<organism evidence="1 2">
    <name type="scientific">Laticauda laticaudata</name>
    <name type="common">Blue-ringed sea krait</name>
    <name type="synonym">Blue-lipped sea krait</name>
    <dbReference type="NCBI Taxonomy" id="8630"/>
    <lineage>
        <taxon>Eukaryota</taxon>
        <taxon>Metazoa</taxon>
        <taxon>Chordata</taxon>
        <taxon>Craniata</taxon>
        <taxon>Vertebrata</taxon>
        <taxon>Euteleostomi</taxon>
        <taxon>Lepidosauria</taxon>
        <taxon>Squamata</taxon>
        <taxon>Bifurcata</taxon>
        <taxon>Unidentata</taxon>
        <taxon>Episquamata</taxon>
        <taxon>Toxicofera</taxon>
        <taxon>Serpentes</taxon>
        <taxon>Colubroidea</taxon>
        <taxon>Elapidae</taxon>
        <taxon>Laticaudinae</taxon>
        <taxon>Laticauda</taxon>
    </lineage>
</organism>
<dbReference type="AlphaFoldDB" id="A0A8C5SNH7"/>
<dbReference type="GeneTree" id="ENSGT00960000189322"/>
<reference evidence="1" key="2">
    <citation type="submission" date="2025-09" db="UniProtKB">
        <authorList>
            <consortium name="Ensembl"/>
        </authorList>
    </citation>
    <scope>IDENTIFICATION</scope>
</reference>
<dbReference type="Ensembl" id="ENSLLTT00000020978.1">
    <property type="protein sequence ID" value="ENSLLTP00000020234.1"/>
    <property type="gene ID" value="ENSLLTG00000015159.1"/>
</dbReference>
<sequence length="132" mass="15320">MLFIGIILNQKKILLATVYVPNINQKQFYTKLQPKIIEIEYTSVCIVGDLNAVSDKDKDYRSSKIKIIIIKGFPSSFKNMLRELNLKDVWRELYPTKKQYILFSSPHHSCSTIDQIWMDPARQTPGHKSDTS</sequence>
<dbReference type="InterPro" id="IPR036691">
    <property type="entry name" value="Endo/exonu/phosph_ase_sf"/>
</dbReference>
<accession>A0A8C5SNH7</accession>
<evidence type="ECO:0008006" key="3">
    <source>
        <dbReference type="Google" id="ProtNLM"/>
    </source>
</evidence>
<evidence type="ECO:0000313" key="1">
    <source>
        <dbReference type="Ensembl" id="ENSLLTP00000020234.1"/>
    </source>
</evidence>
<dbReference type="Gene3D" id="3.60.10.10">
    <property type="entry name" value="Endonuclease/exonuclease/phosphatase"/>
    <property type="match status" value="1"/>
</dbReference>
<dbReference type="SUPFAM" id="SSF56219">
    <property type="entry name" value="DNase I-like"/>
    <property type="match status" value="1"/>
</dbReference>